<gene>
    <name evidence="2" type="ORF">THARTR1_08674</name>
</gene>
<dbReference type="InterPro" id="IPR056002">
    <property type="entry name" value="DUF7580"/>
</dbReference>
<evidence type="ECO:0000313" key="2">
    <source>
        <dbReference type="EMBL" id="PNP50656.1"/>
    </source>
</evidence>
<feature type="domain" description="DUF7580" evidence="1">
    <location>
        <begin position="7"/>
        <end position="110"/>
    </location>
</feature>
<evidence type="ECO:0000313" key="3">
    <source>
        <dbReference type="Proteomes" id="UP000236290"/>
    </source>
</evidence>
<evidence type="ECO:0000259" key="1">
    <source>
        <dbReference type="Pfam" id="PF24476"/>
    </source>
</evidence>
<comment type="caution">
    <text evidence="2">The sequence shown here is derived from an EMBL/GenBank/DDBJ whole genome shotgun (WGS) entry which is preliminary data.</text>
</comment>
<name>A0A2K0TYS4_TRIHA</name>
<proteinExistence type="predicted"/>
<accession>A0A2K0TYS4</accession>
<sequence length="119" mass="13711">MDNSKYYSMGDRYLLGLNLAKSLFHLFDGPWRPLNWKADDIYFPATQTSTSMTVHSRHSPYIRFSLKTGDDEENQIQKTKGENDKLCYPMWSALAQILLELHLGRSLALEGVEVLDKAR</sequence>
<dbReference type="OrthoDB" id="5428226at2759"/>
<dbReference type="AlphaFoldDB" id="A0A2K0TYS4"/>
<organism evidence="2 3">
    <name type="scientific">Trichoderma harzianum</name>
    <name type="common">Hypocrea lixii</name>
    <dbReference type="NCBI Taxonomy" id="5544"/>
    <lineage>
        <taxon>Eukaryota</taxon>
        <taxon>Fungi</taxon>
        <taxon>Dikarya</taxon>
        <taxon>Ascomycota</taxon>
        <taxon>Pezizomycotina</taxon>
        <taxon>Sordariomycetes</taxon>
        <taxon>Hypocreomycetidae</taxon>
        <taxon>Hypocreales</taxon>
        <taxon>Hypocreaceae</taxon>
        <taxon>Trichoderma</taxon>
    </lineage>
</organism>
<protein>
    <recommendedName>
        <fullName evidence="1">DUF7580 domain-containing protein</fullName>
    </recommendedName>
</protein>
<dbReference type="EMBL" id="MTYI01000149">
    <property type="protein sequence ID" value="PNP50656.1"/>
    <property type="molecule type" value="Genomic_DNA"/>
</dbReference>
<dbReference type="Pfam" id="PF24476">
    <property type="entry name" value="DUF7580"/>
    <property type="match status" value="1"/>
</dbReference>
<reference evidence="2 3" key="1">
    <citation type="submission" date="2017-02" db="EMBL/GenBank/DDBJ databases">
        <title>Genomes of Trichoderma spp. with biocontrol activity.</title>
        <authorList>
            <person name="Gardiner D."/>
            <person name="Kazan K."/>
            <person name="Vos C."/>
            <person name="Harvey P."/>
        </authorList>
    </citation>
    <scope>NUCLEOTIDE SEQUENCE [LARGE SCALE GENOMIC DNA]</scope>
    <source>
        <strain evidence="2 3">Tr1</strain>
    </source>
</reference>
<dbReference type="Proteomes" id="UP000236290">
    <property type="component" value="Unassembled WGS sequence"/>
</dbReference>